<dbReference type="STRING" id="436308.Nmar_1147"/>
<accession>A9A5N8</accession>
<reference evidence="5 6" key="1">
    <citation type="journal article" date="2010" name="Proc. Natl. Acad. Sci. U.S.A.">
        <title>Nitrosopumilus maritimus genome reveals unique mechanisms for nitrification and autotrophy in globally distributed marine crenarchaea.</title>
        <authorList>
            <person name="Walker C.B."/>
            <person name="de la Torre J.R."/>
            <person name="Klotz M.G."/>
            <person name="Urakawa H."/>
            <person name="Pinel N."/>
            <person name="Arp D.J."/>
            <person name="Brochier-Armanet C."/>
            <person name="Chain P.S."/>
            <person name="Chan P.P."/>
            <person name="Gollabgir A."/>
            <person name="Hemp J."/>
            <person name="Hugler M."/>
            <person name="Karr E.A."/>
            <person name="Konneke M."/>
            <person name="Shin M."/>
            <person name="Lawton T.J."/>
            <person name="Lowe T."/>
            <person name="Martens-Habbena W."/>
            <person name="Sayavedra-Soto L.A."/>
            <person name="Lang D."/>
            <person name="Sievert S.M."/>
            <person name="Rosenzweig A.C."/>
            <person name="Manning G."/>
            <person name="Stahl D.A."/>
        </authorList>
    </citation>
    <scope>NUCLEOTIDE SEQUENCE [LARGE SCALE GENOMIC DNA]</scope>
    <source>
        <strain evidence="5 6">SCM1</strain>
    </source>
</reference>
<dbReference type="Gene3D" id="1.10.10.10">
    <property type="entry name" value="Winged helix-like DNA-binding domain superfamily/Winged helix DNA-binding domain"/>
    <property type="match status" value="1"/>
</dbReference>
<keyword evidence="1" id="KW-0805">Transcription regulation</keyword>
<evidence type="ECO:0000256" key="3">
    <source>
        <dbReference type="ARBA" id="ARBA00023163"/>
    </source>
</evidence>
<dbReference type="GO" id="GO:0005829">
    <property type="term" value="C:cytosol"/>
    <property type="evidence" value="ECO:0000318"/>
    <property type="project" value="GO_Central"/>
</dbReference>
<name>A9A5N8_NITMS</name>
<dbReference type="HOGENOM" id="CLU_1763930_0_0_2"/>
<dbReference type="GO" id="GO:0043200">
    <property type="term" value="P:response to amino acid"/>
    <property type="evidence" value="ECO:0000318"/>
    <property type="project" value="GO_Central"/>
</dbReference>
<dbReference type="InterPro" id="IPR013603">
    <property type="entry name" value="TRASH_TR_C_prok"/>
</dbReference>
<dbReference type="EnsemblBacteria" id="ABX13043">
    <property type="protein sequence ID" value="ABX13043"/>
    <property type="gene ID" value="Nmar_1147"/>
</dbReference>
<dbReference type="InterPro" id="IPR011991">
    <property type="entry name" value="ArsR-like_HTH"/>
</dbReference>
<dbReference type="CDD" id="cd00090">
    <property type="entry name" value="HTH_ARSR"/>
    <property type="match status" value="1"/>
</dbReference>
<dbReference type="PANTHER" id="PTHR30154:SF34">
    <property type="entry name" value="TRANSCRIPTIONAL REGULATOR AZLB"/>
    <property type="match status" value="1"/>
</dbReference>
<dbReference type="InterPro" id="IPR019888">
    <property type="entry name" value="Tscrpt_reg_AsnC-like"/>
</dbReference>
<keyword evidence="3" id="KW-0804">Transcription</keyword>
<dbReference type="PROSITE" id="PS50956">
    <property type="entry name" value="HTH_ASNC_2"/>
    <property type="match status" value="1"/>
</dbReference>
<dbReference type="PRINTS" id="PR00033">
    <property type="entry name" value="HTHASNC"/>
</dbReference>
<proteinExistence type="predicted"/>
<dbReference type="EMBL" id="CP000866">
    <property type="protein sequence ID" value="ABX13043.1"/>
    <property type="molecule type" value="Genomic_DNA"/>
</dbReference>
<keyword evidence="6" id="KW-1185">Reference proteome</keyword>
<evidence type="ECO:0000313" key="5">
    <source>
        <dbReference type="EMBL" id="ABX13043.1"/>
    </source>
</evidence>
<dbReference type="InParanoid" id="A9A5N8"/>
<feature type="domain" description="HTH asnC-type" evidence="4">
    <location>
        <begin position="5"/>
        <end position="66"/>
    </location>
</feature>
<dbReference type="AlphaFoldDB" id="A9A5N8"/>
<dbReference type="eggNOG" id="arCOG01585">
    <property type="taxonomic scope" value="Archaea"/>
</dbReference>
<organism evidence="5 6">
    <name type="scientific">Nitrosopumilus maritimus (strain SCM1)</name>
    <dbReference type="NCBI Taxonomy" id="436308"/>
    <lineage>
        <taxon>Archaea</taxon>
        <taxon>Nitrososphaerota</taxon>
        <taxon>Nitrososphaeria</taxon>
        <taxon>Nitrosopumilales</taxon>
        <taxon>Nitrosopumilaceae</taxon>
        <taxon>Nitrosopumilus</taxon>
    </lineage>
</organism>
<dbReference type="SMART" id="SM00344">
    <property type="entry name" value="HTH_ASNC"/>
    <property type="match status" value="1"/>
</dbReference>
<dbReference type="GO" id="GO:0043565">
    <property type="term" value="F:sequence-specific DNA binding"/>
    <property type="evidence" value="ECO:0000318"/>
    <property type="project" value="GO_Central"/>
</dbReference>
<evidence type="ECO:0000256" key="2">
    <source>
        <dbReference type="ARBA" id="ARBA00023125"/>
    </source>
</evidence>
<dbReference type="PANTHER" id="PTHR30154">
    <property type="entry name" value="LEUCINE-RESPONSIVE REGULATORY PROTEIN"/>
    <property type="match status" value="1"/>
</dbReference>
<dbReference type="InterPro" id="IPR000485">
    <property type="entry name" value="AsnC-type_HTH_dom"/>
</dbReference>
<protein>
    <submittedName>
        <fullName evidence="5">Transcriptional regulator, AsnC family</fullName>
    </submittedName>
</protein>
<dbReference type="Proteomes" id="UP000000792">
    <property type="component" value="Chromosome"/>
</dbReference>
<dbReference type="Pfam" id="PF13404">
    <property type="entry name" value="HTH_AsnC-type"/>
    <property type="match status" value="1"/>
</dbReference>
<sequence>MPHELDEVDIGIIQSLQEDGRKSFRQISRELDISTPTIQARYQRLVNIGLIKSISPIIDSSNLDSDHKEKIETCSCHSDGHHDVSLESGMSVKLKCDFCEGPVGQKPHVYKFANFERFFCCNTCKTQYKEKNNGRIQSLIEKAREEN</sequence>
<gene>
    <name evidence="5" type="ordered locus">Nmar_1147</name>
</gene>
<evidence type="ECO:0000313" key="6">
    <source>
        <dbReference type="Proteomes" id="UP000000792"/>
    </source>
</evidence>
<evidence type="ECO:0000256" key="1">
    <source>
        <dbReference type="ARBA" id="ARBA00023015"/>
    </source>
</evidence>
<dbReference type="PhylomeDB" id="A9A5N8"/>
<dbReference type="SUPFAM" id="SSF46785">
    <property type="entry name" value="Winged helix' DNA-binding domain"/>
    <property type="match status" value="1"/>
</dbReference>
<dbReference type="Pfam" id="PF08394">
    <property type="entry name" value="Arc_trans_TRASH"/>
    <property type="match status" value="1"/>
</dbReference>
<dbReference type="InterPro" id="IPR036390">
    <property type="entry name" value="WH_DNA-bd_sf"/>
</dbReference>
<dbReference type="OrthoDB" id="33200at2157"/>
<dbReference type="KEGG" id="nmr:Nmar_1147"/>
<dbReference type="GeneID" id="5773050"/>
<dbReference type="RefSeq" id="WP_012215530.1">
    <property type="nucleotide sequence ID" value="NC_010085.1"/>
</dbReference>
<dbReference type="InterPro" id="IPR036388">
    <property type="entry name" value="WH-like_DNA-bd_sf"/>
</dbReference>
<keyword evidence="2" id="KW-0238">DNA-binding</keyword>
<evidence type="ECO:0000259" key="4">
    <source>
        <dbReference type="PROSITE" id="PS50956"/>
    </source>
</evidence>